<keyword evidence="6 7" id="KW-0472">Membrane</keyword>
<dbReference type="SMART" id="SM01190">
    <property type="entry name" value="EMP24_GP25L"/>
    <property type="match status" value="1"/>
</dbReference>
<evidence type="ECO:0000313" key="10">
    <source>
        <dbReference type="EMBL" id="KAK7201896.1"/>
    </source>
</evidence>
<keyword evidence="4 8" id="KW-0732">Signal</keyword>
<organism evidence="10 11">
    <name type="scientific">Novymonas esmeraldas</name>
    <dbReference type="NCBI Taxonomy" id="1808958"/>
    <lineage>
        <taxon>Eukaryota</taxon>
        <taxon>Discoba</taxon>
        <taxon>Euglenozoa</taxon>
        <taxon>Kinetoplastea</taxon>
        <taxon>Metakinetoplastina</taxon>
        <taxon>Trypanosomatida</taxon>
        <taxon>Trypanosomatidae</taxon>
        <taxon>Novymonas</taxon>
    </lineage>
</organism>
<sequence length="213" mass="24120">MLGMRRRGVASSTAALAVGLLVLLLLGVATSSSALVVGVHAGEVFSITEVVPPGKVVMFVFQMHPDFIMDVRIRDGDSAAELQRWSDNAQGYVNLPATNERRSMVFEFDNSQSMMSSKSINFDLRMTTDTSQVIHSDQIDPIEKKVQQLYYKMQTLRGLQEALRYQQKDHRATVEDVNDRVLWWSMMQVVGFLVAAGGHLWLLRRFLEKRRTI</sequence>
<keyword evidence="3 7" id="KW-0812">Transmembrane</keyword>
<keyword evidence="11" id="KW-1185">Reference proteome</keyword>
<feature type="chain" id="PRO_5043497247" evidence="8">
    <location>
        <begin position="35"/>
        <end position="213"/>
    </location>
</feature>
<dbReference type="Proteomes" id="UP001430356">
    <property type="component" value="Unassembled WGS sequence"/>
</dbReference>
<proteinExistence type="inferred from homology"/>
<evidence type="ECO:0000256" key="6">
    <source>
        <dbReference type="ARBA" id="ARBA00023136"/>
    </source>
</evidence>
<comment type="similarity">
    <text evidence="2">Belongs to the EMP24/GP25L family.</text>
</comment>
<protein>
    <submittedName>
        <fullName evidence="10">Emp24/gp25L/p24 family/GOLD</fullName>
    </submittedName>
</protein>
<dbReference type="InterPro" id="IPR009038">
    <property type="entry name" value="GOLD_dom"/>
</dbReference>
<evidence type="ECO:0000313" key="11">
    <source>
        <dbReference type="Proteomes" id="UP001430356"/>
    </source>
</evidence>
<feature type="transmembrane region" description="Helical" evidence="7">
    <location>
        <begin position="181"/>
        <end position="203"/>
    </location>
</feature>
<comment type="caution">
    <text evidence="10">The sequence shown here is derived from an EMBL/GenBank/DDBJ whole genome shotgun (WGS) entry which is preliminary data.</text>
</comment>
<dbReference type="InterPro" id="IPR015720">
    <property type="entry name" value="Emp24-like"/>
</dbReference>
<evidence type="ECO:0000256" key="5">
    <source>
        <dbReference type="ARBA" id="ARBA00022989"/>
    </source>
</evidence>
<evidence type="ECO:0000256" key="1">
    <source>
        <dbReference type="ARBA" id="ARBA00004479"/>
    </source>
</evidence>
<feature type="signal peptide" evidence="8">
    <location>
        <begin position="1"/>
        <end position="34"/>
    </location>
</feature>
<gene>
    <name evidence="10" type="ORF">NESM_000257000</name>
</gene>
<dbReference type="PANTHER" id="PTHR22811">
    <property type="entry name" value="TRANSMEMBRANE EMP24 DOMAIN-CONTAINING PROTEIN"/>
    <property type="match status" value="1"/>
</dbReference>
<evidence type="ECO:0000256" key="7">
    <source>
        <dbReference type="SAM" id="Phobius"/>
    </source>
</evidence>
<evidence type="ECO:0000256" key="8">
    <source>
        <dbReference type="SAM" id="SignalP"/>
    </source>
</evidence>
<comment type="subcellular location">
    <subcellularLocation>
        <location evidence="1">Membrane</location>
        <topology evidence="1">Single-pass type I membrane protein</topology>
    </subcellularLocation>
</comment>
<evidence type="ECO:0000259" key="9">
    <source>
        <dbReference type="SMART" id="SM01190"/>
    </source>
</evidence>
<evidence type="ECO:0000256" key="3">
    <source>
        <dbReference type="ARBA" id="ARBA00022692"/>
    </source>
</evidence>
<feature type="domain" description="GOLD" evidence="9">
    <location>
        <begin position="34"/>
        <end position="208"/>
    </location>
</feature>
<evidence type="ECO:0000256" key="4">
    <source>
        <dbReference type="ARBA" id="ARBA00022729"/>
    </source>
</evidence>
<accession>A0AAW0FA60</accession>
<reference evidence="10 11" key="1">
    <citation type="journal article" date="2021" name="MBio">
        <title>A New Model Trypanosomatid, Novymonas esmeraldas: Genomic Perception of Its 'Candidatus Pandoraea novymonadis' Endosymbiont.</title>
        <authorList>
            <person name="Zakharova A."/>
            <person name="Saura A."/>
            <person name="Butenko A."/>
            <person name="Podesvova L."/>
            <person name="Warmusova S."/>
            <person name="Kostygov A.Y."/>
            <person name="Nenarokova A."/>
            <person name="Lukes J."/>
            <person name="Opperdoes F.R."/>
            <person name="Yurchenko V."/>
        </authorList>
    </citation>
    <scope>NUCLEOTIDE SEQUENCE [LARGE SCALE GENOMIC DNA]</scope>
    <source>
        <strain evidence="10 11">E262AT.01</strain>
    </source>
</reference>
<name>A0AAW0FA60_9TRYP</name>
<dbReference type="EMBL" id="JAECZO010000022">
    <property type="protein sequence ID" value="KAK7201896.1"/>
    <property type="molecule type" value="Genomic_DNA"/>
</dbReference>
<dbReference type="AlphaFoldDB" id="A0AAW0FA60"/>
<dbReference type="Pfam" id="PF01105">
    <property type="entry name" value="EMP24_GP25L"/>
    <property type="match status" value="1"/>
</dbReference>
<dbReference type="GO" id="GO:0016020">
    <property type="term" value="C:membrane"/>
    <property type="evidence" value="ECO:0007669"/>
    <property type="project" value="UniProtKB-SubCell"/>
</dbReference>
<evidence type="ECO:0000256" key="2">
    <source>
        <dbReference type="ARBA" id="ARBA00007104"/>
    </source>
</evidence>
<keyword evidence="5 7" id="KW-1133">Transmembrane helix</keyword>